<dbReference type="Proteomes" id="UP000815325">
    <property type="component" value="Unassembled WGS sequence"/>
</dbReference>
<organism evidence="2 3">
    <name type="scientific">Dunaliella salina</name>
    <name type="common">Green alga</name>
    <name type="synonym">Protococcus salinus</name>
    <dbReference type="NCBI Taxonomy" id="3046"/>
    <lineage>
        <taxon>Eukaryota</taxon>
        <taxon>Viridiplantae</taxon>
        <taxon>Chlorophyta</taxon>
        <taxon>core chlorophytes</taxon>
        <taxon>Chlorophyceae</taxon>
        <taxon>CS clade</taxon>
        <taxon>Chlamydomonadales</taxon>
        <taxon>Dunaliellaceae</taxon>
        <taxon>Dunaliella</taxon>
    </lineage>
</organism>
<evidence type="ECO:0000313" key="3">
    <source>
        <dbReference type="Proteomes" id="UP000815325"/>
    </source>
</evidence>
<feature type="region of interest" description="Disordered" evidence="1">
    <location>
        <begin position="197"/>
        <end position="238"/>
    </location>
</feature>
<feature type="compositionally biased region" description="Low complexity" evidence="1">
    <location>
        <begin position="203"/>
        <end position="215"/>
    </location>
</feature>
<dbReference type="EMBL" id="MU069442">
    <property type="protein sequence ID" value="KAF5843440.1"/>
    <property type="molecule type" value="Genomic_DNA"/>
</dbReference>
<protein>
    <submittedName>
        <fullName evidence="2">Uncharacterized protein</fullName>
    </submittedName>
</protein>
<keyword evidence="3" id="KW-1185">Reference proteome</keyword>
<gene>
    <name evidence="2" type="ORF">DUNSADRAFT_15735</name>
</gene>
<evidence type="ECO:0000313" key="2">
    <source>
        <dbReference type="EMBL" id="KAF5843440.1"/>
    </source>
</evidence>
<accession>A0ABQ7H9D0</accession>
<comment type="caution">
    <text evidence="2">The sequence shown here is derived from an EMBL/GenBank/DDBJ whole genome shotgun (WGS) entry which is preliminary data.</text>
</comment>
<reference evidence="2" key="1">
    <citation type="submission" date="2017-08" db="EMBL/GenBank/DDBJ databases">
        <authorList>
            <person name="Polle J.E."/>
            <person name="Barry K."/>
            <person name="Cushman J."/>
            <person name="Schmutz J."/>
            <person name="Tran D."/>
            <person name="Hathwaick L.T."/>
            <person name="Yim W.C."/>
            <person name="Jenkins J."/>
            <person name="Mckie-Krisberg Z.M."/>
            <person name="Prochnik S."/>
            <person name="Lindquist E."/>
            <person name="Dockter R.B."/>
            <person name="Adam C."/>
            <person name="Molina H."/>
            <person name="Bunkerborg J."/>
            <person name="Jin E."/>
            <person name="Buchheim M."/>
            <person name="Magnuson J."/>
        </authorList>
    </citation>
    <scope>NUCLEOTIDE SEQUENCE</scope>
    <source>
        <strain evidence="2">CCAP 19/18</strain>
    </source>
</reference>
<feature type="region of interest" description="Disordered" evidence="1">
    <location>
        <begin position="1"/>
        <end position="62"/>
    </location>
</feature>
<sequence length="238" mass="26573">MGGSKRRRGEERPGPAQDHEYYRMQQDSLRMRSSGPGVEDRRGLGAFHGWDVEPPGSSHDPYRMRARSPPPFPLPPMDPEAGSALMIYHWAHILFRGQDCISRLRRACVEILVDSNEGRNTYSAAKLGALCLELMPDAYLELKDRPGEGSPLAKALQDHPVFERDTSRPAVHYKCHVKQLQRLAHRAMDDMLEAKKRAEAMARRAPAPSRSQAPQGPSLQTPSVALFHTGGDAGEQYL</sequence>
<proteinExistence type="predicted"/>
<evidence type="ECO:0000256" key="1">
    <source>
        <dbReference type="SAM" id="MobiDB-lite"/>
    </source>
</evidence>
<name>A0ABQ7H9D0_DUNSA</name>
<feature type="compositionally biased region" description="Basic and acidic residues" evidence="1">
    <location>
        <begin position="8"/>
        <end position="22"/>
    </location>
</feature>